<keyword evidence="4" id="KW-1185">Reference proteome</keyword>
<evidence type="ECO:0000313" key="3">
    <source>
        <dbReference type="EMBL" id="MFC7436113.1"/>
    </source>
</evidence>
<evidence type="ECO:0000313" key="4">
    <source>
        <dbReference type="Proteomes" id="UP001596495"/>
    </source>
</evidence>
<feature type="chain" id="PRO_5045614814" evidence="1">
    <location>
        <begin position="19"/>
        <end position="246"/>
    </location>
</feature>
<evidence type="ECO:0000259" key="2">
    <source>
        <dbReference type="Pfam" id="PF10671"/>
    </source>
</evidence>
<reference evidence="4" key="1">
    <citation type="journal article" date="2019" name="Int. J. Syst. Evol. Microbiol.">
        <title>The Global Catalogue of Microorganisms (GCM) 10K type strain sequencing project: providing services to taxonomists for standard genome sequencing and annotation.</title>
        <authorList>
            <consortium name="The Broad Institute Genomics Platform"/>
            <consortium name="The Broad Institute Genome Sequencing Center for Infectious Disease"/>
            <person name="Wu L."/>
            <person name="Ma J."/>
        </authorList>
    </citation>
    <scope>NUCLEOTIDE SEQUENCE [LARGE SCALE GENOMIC DNA]</scope>
    <source>
        <strain evidence="4">CCUG 54518</strain>
    </source>
</reference>
<gene>
    <name evidence="3" type="ORF">ACFQNJ_16505</name>
</gene>
<evidence type="ECO:0000256" key="1">
    <source>
        <dbReference type="SAM" id="SignalP"/>
    </source>
</evidence>
<sequence length="246" mass="26664">MIRGLVILAALSVGCAYAQPRLQVIGDLGHQPVSPVQQRVEGSLVTVAKMIAPHGWVGYASRSLDVNRRSTIDVQQGEPWTGAFERWLAQEHLLARVDTSKKQFFLDADPSARKAQPAGAAASAAATVVVPAAAPTQAAVAVPVMAPAPAAAPAAAVAGQRWQVRIEDIKLENTLKRWAQQANYQLIWDTDREFLIPASDEFIGNFEDALDRLLQSPAIRKSEHPLEAVIYSNNPPLVRITRLGEQ</sequence>
<dbReference type="RefSeq" id="WP_382259519.1">
    <property type="nucleotide sequence ID" value="NZ_JBHTBX010000013.1"/>
</dbReference>
<protein>
    <submittedName>
        <fullName evidence="3">Toxin co-regulated pilus biosynthesis Q family protein</fullName>
    </submittedName>
</protein>
<comment type="caution">
    <text evidence="3">The sequence shown here is derived from an EMBL/GenBank/DDBJ whole genome shotgun (WGS) entry which is preliminary data.</text>
</comment>
<feature type="signal peptide" evidence="1">
    <location>
        <begin position="1"/>
        <end position="18"/>
    </location>
</feature>
<dbReference type="EMBL" id="JBHTBX010000013">
    <property type="protein sequence ID" value="MFC7436113.1"/>
    <property type="molecule type" value="Genomic_DNA"/>
</dbReference>
<name>A0ABW2RDF6_9BURK</name>
<organism evidence="3 4">
    <name type="scientific">Hydrogenophaga bisanensis</name>
    <dbReference type="NCBI Taxonomy" id="439611"/>
    <lineage>
        <taxon>Bacteria</taxon>
        <taxon>Pseudomonadati</taxon>
        <taxon>Pseudomonadota</taxon>
        <taxon>Betaproteobacteria</taxon>
        <taxon>Burkholderiales</taxon>
        <taxon>Comamonadaceae</taxon>
        <taxon>Hydrogenophaga</taxon>
    </lineage>
</organism>
<dbReference type="InterPro" id="IPR018927">
    <property type="entry name" value="Pilus_synth_Q_C"/>
</dbReference>
<dbReference type="Gene3D" id="3.55.50.70">
    <property type="match status" value="1"/>
</dbReference>
<accession>A0ABW2RDF6</accession>
<feature type="domain" description="Toxin co-regulated pilus biosynthesis protein Q C-terminal" evidence="2">
    <location>
        <begin position="160"/>
        <end position="242"/>
    </location>
</feature>
<dbReference type="PROSITE" id="PS51257">
    <property type="entry name" value="PROKAR_LIPOPROTEIN"/>
    <property type="match status" value="1"/>
</dbReference>
<dbReference type="Pfam" id="PF10671">
    <property type="entry name" value="TcpQ"/>
    <property type="match status" value="1"/>
</dbReference>
<proteinExistence type="predicted"/>
<keyword evidence="1" id="KW-0732">Signal</keyword>
<dbReference type="Proteomes" id="UP001596495">
    <property type="component" value="Unassembled WGS sequence"/>
</dbReference>